<dbReference type="EMBL" id="CP061281">
    <property type="protein sequence ID" value="QNS02573.1"/>
    <property type="molecule type" value="Genomic_DNA"/>
</dbReference>
<dbReference type="GO" id="GO:0005829">
    <property type="term" value="C:cytosol"/>
    <property type="evidence" value="ECO:0007669"/>
    <property type="project" value="TreeGrafter"/>
</dbReference>
<dbReference type="AlphaFoldDB" id="A0A7H1B1G8"/>
<organism evidence="2 3">
    <name type="scientific">Streptomyces xanthii</name>
    <dbReference type="NCBI Taxonomy" id="2768069"/>
    <lineage>
        <taxon>Bacteria</taxon>
        <taxon>Bacillati</taxon>
        <taxon>Actinomycetota</taxon>
        <taxon>Actinomycetes</taxon>
        <taxon>Kitasatosporales</taxon>
        <taxon>Streptomycetaceae</taxon>
        <taxon>Streptomyces</taxon>
    </lineage>
</organism>
<reference evidence="2 3" key="1">
    <citation type="submission" date="2020-09" db="EMBL/GenBank/DDBJ databases">
        <title>A novel species.</title>
        <authorList>
            <person name="Gao J."/>
        </authorList>
    </citation>
    <scope>NUCLEOTIDE SEQUENCE [LARGE SCALE GENOMIC DNA]</scope>
    <source>
        <strain evidence="2 3">CRXT-Y-14</strain>
    </source>
</reference>
<evidence type="ECO:0000313" key="2">
    <source>
        <dbReference type="EMBL" id="QNS02573.1"/>
    </source>
</evidence>
<dbReference type="RefSeq" id="WP_188335328.1">
    <property type="nucleotide sequence ID" value="NZ_CP061281.1"/>
</dbReference>
<dbReference type="Gene3D" id="3.40.50.360">
    <property type="match status" value="1"/>
</dbReference>
<dbReference type="Pfam" id="PF03358">
    <property type="entry name" value="FMN_red"/>
    <property type="match status" value="1"/>
</dbReference>
<protein>
    <submittedName>
        <fullName evidence="2">NAD(P)H-dependent oxidoreductase</fullName>
    </submittedName>
</protein>
<evidence type="ECO:0000313" key="3">
    <source>
        <dbReference type="Proteomes" id="UP000516428"/>
    </source>
</evidence>
<dbReference type="PANTHER" id="PTHR30543">
    <property type="entry name" value="CHROMATE REDUCTASE"/>
    <property type="match status" value="1"/>
</dbReference>
<dbReference type="GO" id="GO:0010181">
    <property type="term" value="F:FMN binding"/>
    <property type="evidence" value="ECO:0007669"/>
    <property type="project" value="TreeGrafter"/>
</dbReference>
<dbReference type="SUPFAM" id="SSF52218">
    <property type="entry name" value="Flavoproteins"/>
    <property type="match status" value="1"/>
</dbReference>
<proteinExistence type="predicted"/>
<dbReference type="GO" id="GO:0016491">
    <property type="term" value="F:oxidoreductase activity"/>
    <property type="evidence" value="ECO:0007669"/>
    <property type="project" value="InterPro"/>
</dbReference>
<dbReference type="PANTHER" id="PTHR30543:SF21">
    <property type="entry name" value="NAD(P)H-DEPENDENT FMN REDUCTASE LOT6"/>
    <property type="match status" value="1"/>
</dbReference>
<feature type="domain" description="NADPH-dependent FMN reductase-like" evidence="1">
    <location>
        <begin position="3"/>
        <end position="146"/>
    </location>
</feature>
<gene>
    <name evidence="2" type="ORF">IAG42_02335</name>
</gene>
<dbReference type="InterPro" id="IPR029039">
    <property type="entry name" value="Flavoprotein-like_sf"/>
</dbReference>
<accession>A0A7H1B1G8</accession>
<name>A0A7H1B1G8_9ACTN</name>
<dbReference type="KEGG" id="sxn:IAG42_02335"/>
<dbReference type="InterPro" id="IPR005025">
    <property type="entry name" value="FMN_Rdtase-like_dom"/>
</dbReference>
<keyword evidence="3" id="KW-1185">Reference proteome</keyword>
<evidence type="ECO:0000259" key="1">
    <source>
        <dbReference type="Pfam" id="PF03358"/>
    </source>
</evidence>
<sequence length="188" mass="20550">MTTIGIILGTTRPGRVGPQIASWVEKTAGARDDAAFEVVDIADHDLPLFDEPRSPRLGDYEHAHTRAWAATIDALDGFVFVTPEYNRSIPAALKNAIDFVYHEWNHKAAGFVGYGSNVGGARALDHLRHIAGAVQLTAVHTQVHLSLQSDFEAYTTFAPAERHERALGQLLDEVVTLTSALAPMRRRG</sequence>
<dbReference type="Proteomes" id="UP000516428">
    <property type="component" value="Chromosome"/>
</dbReference>
<dbReference type="InterPro" id="IPR050712">
    <property type="entry name" value="NAD(P)H-dep_reductase"/>
</dbReference>